<evidence type="ECO:0000256" key="6">
    <source>
        <dbReference type="PIRNR" id="PIRNR002889"/>
    </source>
</evidence>
<name>A0A0P0AC47_9RHOB</name>
<sequence length="129" mass="13974">MFENLDIFRLTSGLARHSTARQELVAKNVANADTPGYRARDTVTFSDAFQASEGAAQLRATRTGHVTNTGAHSPLLETTDSPDPSSPNGNTVSLETEMMKAAQTRHQHELALSVYKSSMSILRASIGKR</sequence>
<evidence type="ECO:0000256" key="4">
    <source>
        <dbReference type="ARBA" id="ARBA00023143"/>
    </source>
</evidence>
<feature type="region of interest" description="Disordered" evidence="7">
    <location>
        <begin position="63"/>
        <end position="92"/>
    </location>
</feature>
<keyword evidence="8" id="KW-0282">Flagellum</keyword>
<dbReference type="InterPro" id="IPR006300">
    <property type="entry name" value="FlgB"/>
</dbReference>
<comment type="subunit">
    <text evidence="6">The basal body constitutes a major portion of the flagellar organelle and consists of a number of rings mounted on a central rod.</text>
</comment>
<dbReference type="InterPro" id="IPR001444">
    <property type="entry name" value="Flag_bb_rod_N"/>
</dbReference>
<keyword evidence="8" id="KW-0969">Cilium</keyword>
<dbReference type="PIRSF" id="PIRSF002889">
    <property type="entry name" value="Rod_FlgB"/>
    <property type="match status" value="1"/>
</dbReference>
<dbReference type="RefSeq" id="WP_062217942.1">
    <property type="nucleotide sequence ID" value="NZ_CP012023.1"/>
</dbReference>
<evidence type="ECO:0000313" key="9">
    <source>
        <dbReference type="Proteomes" id="UP000064920"/>
    </source>
</evidence>
<dbReference type="Proteomes" id="UP000064920">
    <property type="component" value="Chromosome"/>
</dbReference>
<organism evidence="8 9">
    <name type="scientific">Celeribacter marinus</name>
    <dbReference type="NCBI Taxonomy" id="1397108"/>
    <lineage>
        <taxon>Bacteria</taxon>
        <taxon>Pseudomonadati</taxon>
        <taxon>Pseudomonadota</taxon>
        <taxon>Alphaproteobacteria</taxon>
        <taxon>Rhodobacterales</taxon>
        <taxon>Roseobacteraceae</taxon>
        <taxon>Celeribacter</taxon>
    </lineage>
</organism>
<comment type="similarity">
    <text evidence="2 6">Belongs to the flagella basal body rod proteins family.</text>
</comment>
<dbReference type="EMBL" id="CP012023">
    <property type="protein sequence ID" value="ALI55659.1"/>
    <property type="molecule type" value="Genomic_DNA"/>
</dbReference>
<comment type="function">
    <text evidence="5 6">Structural component of flagellum, the bacterial motility apparatus. Part of the rod structure of flagellar basal body.</text>
</comment>
<evidence type="ECO:0000256" key="1">
    <source>
        <dbReference type="ARBA" id="ARBA00004117"/>
    </source>
</evidence>
<evidence type="ECO:0000313" key="8">
    <source>
        <dbReference type="EMBL" id="ALI55659.1"/>
    </source>
</evidence>
<reference evidence="8 9" key="1">
    <citation type="submission" date="2015-05" db="EMBL/GenBank/DDBJ databases">
        <authorList>
            <person name="Wang D.B."/>
            <person name="Wang M."/>
        </authorList>
    </citation>
    <scope>NUCLEOTIDE SEQUENCE [LARGE SCALE GENOMIC DNA]</scope>
    <source>
        <strain evidence="8 9">IMCC 12053</strain>
    </source>
</reference>
<dbReference type="PATRIC" id="fig|1397108.4.peg.1749"/>
<evidence type="ECO:0000256" key="7">
    <source>
        <dbReference type="SAM" id="MobiDB-lite"/>
    </source>
</evidence>
<keyword evidence="4 6" id="KW-0975">Bacterial flagellum</keyword>
<dbReference type="AlphaFoldDB" id="A0A0P0AC47"/>
<evidence type="ECO:0000256" key="3">
    <source>
        <dbReference type="ARBA" id="ARBA00014376"/>
    </source>
</evidence>
<comment type="subcellular location">
    <subcellularLocation>
        <location evidence="1 6">Bacterial flagellum basal body</location>
    </subcellularLocation>
</comment>
<protein>
    <recommendedName>
        <fullName evidence="3 6">Flagellar basal body rod protein FlgB</fullName>
    </recommendedName>
</protein>
<gene>
    <name evidence="8" type="ORF">IMCC12053_1712</name>
</gene>
<dbReference type="OrthoDB" id="9788334at2"/>
<evidence type="ECO:0000256" key="5">
    <source>
        <dbReference type="ARBA" id="ARBA00024934"/>
    </source>
</evidence>
<proteinExistence type="inferred from homology"/>
<dbReference type="GO" id="GO:0030694">
    <property type="term" value="C:bacterial-type flagellum basal body, rod"/>
    <property type="evidence" value="ECO:0007669"/>
    <property type="project" value="InterPro"/>
</dbReference>
<keyword evidence="9" id="KW-1185">Reference proteome</keyword>
<dbReference type="KEGG" id="cmar:IMCC12053_1712"/>
<accession>A0A0P0AC47</accession>
<dbReference type="GO" id="GO:0071973">
    <property type="term" value="P:bacterial-type flagellum-dependent cell motility"/>
    <property type="evidence" value="ECO:0007669"/>
    <property type="project" value="InterPro"/>
</dbReference>
<evidence type="ECO:0000256" key="2">
    <source>
        <dbReference type="ARBA" id="ARBA00009677"/>
    </source>
</evidence>
<feature type="compositionally biased region" description="Polar residues" evidence="7">
    <location>
        <begin position="64"/>
        <end position="92"/>
    </location>
</feature>
<keyword evidence="8" id="KW-0966">Cell projection</keyword>
<dbReference type="Pfam" id="PF00460">
    <property type="entry name" value="Flg_bb_rod"/>
    <property type="match status" value="1"/>
</dbReference>
<dbReference type="NCBIfam" id="NF009270">
    <property type="entry name" value="PRK12627.1"/>
    <property type="match status" value="1"/>
</dbReference>
<dbReference type="STRING" id="1397108.IMCC12053_1712"/>